<dbReference type="Proteomes" id="UP001165960">
    <property type="component" value="Unassembled WGS sequence"/>
</dbReference>
<evidence type="ECO:0000313" key="2">
    <source>
        <dbReference type="Proteomes" id="UP001165960"/>
    </source>
</evidence>
<comment type="caution">
    <text evidence="1">The sequence shown here is derived from an EMBL/GenBank/DDBJ whole genome shotgun (WGS) entry which is preliminary data.</text>
</comment>
<organism evidence="1 2">
    <name type="scientific">Entomophthora muscae</name>
    <dbReference type="NCBI Taxonomy" id="34485"/>
    <lineage>
        <taxon>Eukaryota</taxon>
        <taxon>Fungi</taxon>
        <taxon>Fungi incertae sedis</taxon>
        <taxon>Zoopagomycota</taxon>
        <taxon>Entomophthoromycotina</taxon>
        <taxon>Entomophthoromycetes</taxon>
        <taxon>Entomophthorales</taxon>
        <taxon>Entomophthoraceae</taxon>
        <taxon>Entomophthora</taxon>
    </lineage>
</organism>
<proteinExistence type="predicted"/>
<gene>
    <name evidence="1" type="ORF">DSO57_1019534</name>
</gene>
<sequence>MVRTLGLVLLAYGVAVAMPARDTYGDLIPSDTAMRGDDVSRDLVPSDNAKRGDDVSRDAEYQGQKGKSGRRRVVRVVEEENYSSNSRNREPSHNMDHGEGSDSKSKDGDNPPPPPPPELVHVDSEYRDVNNGLMGLMGLIPSLRLAMPGFNLGVGAPGDEPGSRKPPGINLRIGM</sequence>
<name>A0ACC2UPV4_9FUNG</name>
<keyword evidence="2" id="KW-1185">Reference proteome</keyword>
<protein>
    <submittedName>
        <fullName evidence="1">Uncharacterized protein</fullName>
    </submittedName>
</protein>
<evidence type="ECO:0000313" key="1">
    <source>
        <dbReference type="EMBL" id="KAJ9088812.1"/>
    </source>
</evidence>
<accession>A0ACC2UPV4</accession>
<dbReference type="EMBL" id="QTSX02000088">
    <property type="protein sequence ID" value="KAJ9088812.1"/>
    <property type="molecule type" value="Genomic_DNA"/>
</dbReference>
<reference evidence="1" key="1">
    <citation type="submission" date="2022-04" db="EMBL/GenBank/DDBJ databases">
        <title>Genome of the entomopathogenic fungus Entomophthora muscae.</title>
        <authorList>
            <person name="Elya C."/>
            <person name="Lovett B.R."/>
            <person name="Lee E."/>
            <person name="Macias A.M."/>
            <person name="Hajek A.E."/>
            <person name="De Bivort B.L."/>
            <person name="Kasson M.T."/>
            <person name="De Fine Licht H.H."/>
            <person name="Stajich J.E."/>
        </authorList>
    </citation>
    <scope>NUCLEOTIDE SEQUENCE</scope>
    <source>
        <strain evidence="1">Berkeley</strain>
    </source>
</reference>